<dbReference type="EMBL" id="BARU01035103">
    <property type="protein sequence ID" value="GAH71239.1"/>
    <property type="molecule type" value="Genomic_DNA"/>
</dbReference>
<name>X1IYS3_9ZZZZ</name>
<comment type="caution">
    <text evidence="1">The sequence shown here is derived from an EMBL/GenBank/DDBJ whole genome shotgun (WGS) entry which is preliminary data.</text>
</comment>
<accession>X1IYS3</accession>
<feature type="non-terminal residue" evidence="1">
    <location>
        <position position="59"/>
    </location>
</feature>
<dbReference type="AlphaFoldDB" id="X1IYS3"/>
<evidence type="ECO:0000313" key="1">
    <source>
        <dbReference type="EMBL" id="GAH71239.1"/>
    </source>
</evidence>
<sequence>MLYLQEGLLKDSRPYIDHRLLQALDLDIAWELIGKNEESDVADHFLSQVYNPIVDNDSV</sequence>
<gene>
    <name evidence="1" type="ORF">S03H2_54996</name>
</gene>
<protein>
    <submittedName>
        <fullName evidence="1">Uncharacterized protein</fullName>
    </submittedName>
</protein>
<organism evidence="1">
    <name type="scientific">marine sediment metagenome</name>
    <dbReference type="NCBI Taxonomy" id="412755"/>
    <lineage>
        <taxon>unclassified sequences</taxon>
        <taxon>metagenomes</taxon>
        <taxon>ecological metagenomes</taxon>
    </lineage>
</organism>
<reference evidence="1" key="1">
    <citation type="journal article" date="2014" name="Front. Microbiol.">
        <title>High frequency of phylogenetically diverse reductive dehalogenase-homologous genes in deep subseafloor sedimentary metagenomes.</title>
        <authorList>
            <person name="Kawai M."/>
            <person name="Futagami T."/>
            <person name="Toyoda A."/>
            <person name="Takaki Y."/>
            <person name="Nishi S."/>
            <person name="Hori S."/>
            <person name="Arai W."/>
            <person name="Tsubouchi T."/>
            <person name="Morono Y."/>
            <person name="Uchiyama I."/>
            <person name="Ito T."/>
            <person name="Fujiyama A."/>
            <person name="Inagaki F."/>
            <person name="Takami H."/>
        </authorList>
    </citation>
    <scope>NUCLEOTIDE SEQUENCE</scope>
    <source>
        <strain evidence="1">Expedition CK06-06</strain>
    </source>
</reference>
<proteinExistence type="predicted"/>